<accession>A0AAV3R5G8</accession>
<evidence type="ECO:0000259" key="1">
    <source>
        <dbReference type="Pfam" id="PF14214"/>
    </source>
</evidence>
<dbReference type="Proteomes" id="UP001454036">
    <property type="component" value="Unassembled WGS sequence"/>
</dbReference>
<dbReference type="AlphaFoldDB" id="A0AAV3R5G8"/>
<feature type="domain" description="Helitron helicase-like" evidence="1">
    <location>
        <begin position="74"/>
        <end position="175"/>
    </location>
</feature>
<reference evidence="2 3" key="1">
    <citation type="submission" date="2024-01" db="EMBL/GenBank/DDBJ databases">
        <title>The complete chloroplast genome sequence of Lithospermum erythrorhizon: insights into the phylogenetic relationship among Boraginaceae species and the maternal lineages of purple gromwells.</title>
        <authorList>
            <person name="Okada T."/>
            <person name="Watanabe K."/>
        </authorList>
    </citation>
    <scope>NUCLEOTIDE SEQUENCE [LARGE SCALE GENOMIC DNA]</scope>
</reference>
<organism evidence="2 3">
    <name type="scientific">Lithospermum erythrorhizon</name>
    <name type="common">Purple gromwell</name>
    <name type="synonym">Lithospermum officinale var. erythrorhizon</name>
    <dbReference type="NCBI Taxonomy" id="34254"/>
    <lineage>
        <taxon>Eukaryota</taxon>
        <taxon>Viridiplantae</taxon>
        <taxon>Streptophyta</taxon>
        <taxon>Embryophyta</taxon>
        <taxon>Tracheophyta</taxon>
        <taxon>Spermatophyta</taxon>
        <taxon>Magnoliopsida</taxon>
        <taxon>eudicotyledons</taxon>
        <taxon>Gunneridae</taxon>
        <taxon>Pentapetalae</taxon>
        <taxon>asterids</taxon>
        <taxon>lamiids</taxon>
        <taxon>Boraginales</taxon>
        <taxon>Boraginaceae</taxon>
        <taxon>Boraginoideae</taxon>
        <taxon>Lithospermeae</taxon>
        <taxon>Lithospermum</taxon>
    </lineage>
</organism>
<keyword evidence="3" id="KW-1185">Reference proteome</keyword>
<proteinExistence type="predicted"/>
<dbReference type="InterPro" id="IPR025476">
    <property type="entry name" value="Helitron_helicase-like"/>
</dbReference>
<evidence type="ECO:0000313" key="2">
    <source>
        <dbReference type="EMBL" id="GAA0170148.1"/>
    </source>
</evidence>
<comment type="caution">
    <text evidence="2">The sequence shown here is derived from an EMBL/GenBank/DDBJ whole genome shotgun (WGS) entry which is preliminary data.</text>
</comment>
<protein>
    <recommendedName>
        <fullName evidence="1">Helitron helicase-like domain-containing protein</fullName>
    </recommendedName>
</protein>
<name>A0AAV3R5G8_LITER</name>
<sequence>MTDIALINHQFFLLTEFTGPGIDTDFDMNEDTPLNHNQRRKRRTQYIVENYIKIESMRLQFLKTNQKNTRREYYQGGPRDMRHRYLDSVALVQEYGRPDIFLTMTCNPNWPEIKERLQPGEEAHNWPGLLARVFKAKLNILNDKIMSGEIFGAVALVIHLIEFQKRGLPHAHFLIILKPAFKYLSPEAYDRIVCAELPD</sequence>
<dbReference type="PANTHER" id="PTHR45786">
    <property type="entry name" value="DNA BINDING PROTEIN-LIKE"/>
    <property type="match status" value="1"/>
</dbReference>
<dbReference type="Pfam" id="PF14214">
    <property type="entry name" value="Helitron_like_N"/>
    <property type="match status" value="1"/>
</dbReference>
<gene>
    <name evidence="2" type="ORF">LIER_43867</name>
</gene>
<evidence type="ECO:0000313" key="3">
    <source>
        <dbReference type="Proteomes" id="UP001454036"/>
    </source>
</evidence>
<dbReference type="PANTHER" id="PTHR45786:SF75">
    <property type="entry name" value="ATP-DEPENDENT DNA HELICASE"/>
    <property type="match status" value="1"/>
</dbReference>
<dbReference type="EMBL" id="BAABME010040171">
    <property type="protein sequence ID" value="GAA0170148.1"/>
    <property type="molecule type" value="Genomic_DNA"/>
</dbReference>